<proteinExistence type="predicted"/>
<name>A0ABR4FF55_9PEZI</name>
<protein>
    <submittedName>
        <fullName evidence="1">Uncharacterized protein</fullName>
    </submittedName>
</protein>
<gene>
    <name evidence="1" type="ORF">FJTKL_05255</name>
</gene>
<accession>A0ABR4FF55</accession>
<reference evidence="1 2" key="1">
    <citation type="submission" date="2024-03" db="EMBL/GenBank/DDBJ databases">
        <title>A high-quality draft genome sequence of Diaporthe vaccinii, a causative agent of upright dieback and viscid rot disease in cranberry plants.</title>
        <authorList>
            <person name="Sarrasin M."/>
            <person name="Lang B.F."/>
            <person name="Burger G."/>
        </authorList>
    </citation>
    <scope>NUCLEOTIDE SEQUENCE [LARGE SCALE GENOMIC DNA]</scope>
    <source>
        <strain evidence="1 2">IS7</strain>
    </source>
</reference>
<dbReference type="Proteomes" id="UP001600888">
    <property type="component" value="Unassembled WGS sequence"/>
</dbReference>
<sequence length="104" mass="11696">MVDRVYCRPCLGEHGDNIVQSPFALHMRLDFAAARLLIFLGQLRRREPEAFDAYKPSLLGRWARNRLDRVGSEVVGRGTYPFLLAVSEVRHGFGLSVPNLITAA</sequence>
<comment type="caution">
    <text evidence="1">The sequence shown here is derived from an EMBL/GenBank/DDBJ whole genome shotgun (WGS) entry which is preliminary data.</text>
</comment>
<evidence type="ECO:0000313" key="1">
    <source>
        <dbReference type="EMBL" id="KAL2293322.1"/>
    </source>
</evidence>
<dbReference type="EMBL" id="JBAWTH010000001">
    <property type="protein sequence ID" value="KAL2293322.1"/>
    <property type="molecule type" value="Genomic_DNA"/>
</dbReference>
<evidence type="ECO:0000313" key="2">
    <source>
        <dbReference type="Proteomes" id="UP001600888"/>
    </source>
</evidence>
<keyword evidence="2" id="KW-1185">Reference proteome</keyword>
<organism evidence="1 2">
    <name type="scientific">Diaporthe vaccinii</name>
    <dbReference type="NCBI Taxonomy" id="105482"/>
    <lineage>
        <taxon>Eukaryota</taxon>
        <taxon>Fungi</taxon>
        <taxon>Dikarya</taxon>
        <taxon>Ascomycota</taxon>
        <taxon>Pezizomycotina</taxon>
        <taxon>Sordariomycetes</taxon>
        <taxon>Sordariomycetidae</taxon>
        <taxon>Diaporthales</taxon>
        <taxon>Diaporthaceae</taxon>
        <taxon>Diaporthe</taxon>
        <taxon>Diaporthe eres species complex</taxon>
    </lineage>
</organism>